<protein>
    <submittedName>
        <fullName evidence="1">UvsX</fullName>
    </submittedName>
</protein>
<evidence type="ECO:0000313" key="1">
    <source>
        <dbReference type="EMBL" id="ATA65412.1"/>
    </source>
</evidence>
<dbReference type="EMBL" id="MF285618">
    <property type="protein sequence ID" value="ATA65412.1"/>
    <property type="molecule type" value="Genomic_DNA"/>
</dbReference>
<proteinExistence type="predicted"/>
<name>A0A289ZI96_9CAUD</name>
<sequence length="474" mass="53913">MSNFSLSIGGVVGKDKAADATTPKLNVGCLFDHFSGRYTPGKHGEMILNGGFSYINAVVGENNQFKSTLSDYFMLKAQENYYAATNSFYYETEGSKDVSGLMYRAARCPQIQAEGMEENDKFFFSNMLKMSGNAYWDIRKEYGDAKTDKKNKVSQLTTPFVNVDGSSITMFPPTLEEIDSWSMMSFDAIEQKFGDVEIGHKDNNMMFMNDGRYKTQIMMQMPSLNGRHSMFTFMTAHIGSKVNMDPNSPPSKIMADLAAGKGLKNATEKFTFVPNNMWMVHKRTPLTDSNRIPIYGRGEAGSKDDKDLVKVSCMNLRGKFGQSGAPFELIFSQTEGLQEHLTLLHYLRDTNKYWGMDSNNTNMSLLIYPEVKFTRNAVRDKIDEDYKLRRALELTAGMCQISNFMWYLGPHVTVPPTDIIAKVKEQGYDINELLETTRGYWQFEEIKEEKHYLSALDLINIAAGTYKPYWMKKK</sequence>
<evidence type="ECO:0000313" key="2">
    <source>
        <dbReference type="Proteomes" id="UP000223363"/>
    </source>
</evidence>
<keyword evidence="2" id="KW-1185">Reference proteome</keyword>
<gene>
    <name evidence="1" type="ORF">2050HW_00077</name>
</gene>
<accession>A0A289ZI96</accession>
<reference evidence="2" key="1">
    <citation type="submission" date="2017-06" db="EMBL/GenBank/DDBJ databases">
        <authorList>
            <person name="Zhao X."/>
        </authorList>
    </citation>
    <scope>NUCLEOTIDE SEQUENCE [LARGE SCALE GENOMIC DNA]</scope>
</reference>
<dbReference type="Proteomes" id="UP000223363">
    <property type="component" value="Segment"/>
</dbReference>
<organism evidence="1 2">
    <name type="scientific">Serratia phage vB_SmaM_ 2050HW</name>
    <dbReference type="NCBI Taxonomy" id="2024252"/>
    <lineage>
        <taxon>Viruses</taxon>
        <taxon>Duplodnaviria</taxon>
        <taxon>Heunggongvirae</taxon>
        <taxon>Uroviricota</taxon>
        <taxon>Caudoviricetes</taxon>
        <taxon>Chimalliviridae</taxon>
        <taxon>Moabitevirus</taxon>
        <taxon>Moabitevirus mv2050HW</taxon>
    </lineage>
</organism>